<feature type="domain" description="Protein kinase" evidence="11">
    <location>
        <begin position="17"/>
        <end position="272"/>
    </location>
</feature>
<evidence type="ECO:0000259" key="11">
    <source>
        <dbReference type="PROSITE" id="PS50011"/>
    </source>
</evidence>
<evidence type="ECO:0000256" key="3">
    <source>
        <dbReference type="ARBA" id="ARBA00022679"/>
    </source>
</evidence>
<keyword evidence="14" id="KW-1185">Reference proteome</keyword>
<keyword evidence="10" id="KW-1133">Transmembrane helix</keyword>
<dbReference type="Pfam" id="PF00069">
    <property type="entry name" value="Pkinase"/>
    <property type="match status" value="1"/>
</dbReference>
<dbReference type="Gene3D" id="3.30.10.20">
    <property type="match status" value="3"/>
</dbReference>
<evidence type="ECO:0000256" key="6">
    <source>
        <dbReference type="ARBA" id="ARBA00022840"/>
    </source>
</evidence>
<dbReference type="PROSITE" id="PS51178">
    <property type="entry name" value="PASTA"/>
    <property type="match status" value="3"/>
</dbReference>
<dbReference type="Proteomes" id="UP001500984">
    <property type="component" value="Unassembled WGS sequence"/>
</dbReference>
<keyword evidence="2" id="KW-0723">Serine/threonine-protein kinase</keyword>
<dbReference type="PROSITE" id="PS00108">
    <property type="entry name" value="PROTEIN_KINASE_ST"/>
    <property type="match status" value="1"/>
</dbReference>
<feature type="region of interest" description="Disordered" evidence="9">
    <location>
        <begin position="333"/>
        <end position="365"/>
    </location>
</feature>
<gene>
    <name evidence="13" type="ORF">GCM10009823_32970</name>
</gene>
<feature type="region of interest" description="Disordered" evidence="9">
    <location>
        <begin position="617"/>
        <end position="652"/>
    </location>
</feature>
<evidence type="ECO:0000256" key="4">
    <source>
        <dbReference type="ARBA" id="ARBA00022741"/>
    </source>
</evidence>
<sequence>MTTLTDPLIGVALDDRYRVDAPVARGGMAMVYRGTDLRLDRVVALKVMHRHLIDDAGFVERFQREARAAAGLIHPNLVAVHDTGRDGDAVYLVMEYLPNVTLRRELRHRGHLTPRQSLVVLDAVLAGLEAVHAAGMIHRDLKPDNVLLGEDGKIKLADFGLARAVSAATTTKTLMGTVGYVAPELVTRTGADARTDLYTVGIMLYEMLTGEQPYTDEVPIRVAYRHVHDDVPPPSSLVPELSPRLDALVLWATARDPEERPQSATALREALAEARAELSPDELDLGSEELPTAALDETRPLLVPTATIRTAAAADSGEVPRTTDEIPYLEDEAGEADAPAGAAAVAEKADTEADDADTAGAKAERTAAETSAAAAGGSAGTLLAADERSPRRRGRLAWLLVAAVLALGLVAGGIYLLQDRTAVVPEVTTGQDVAEAVTLLEDAGFRVEQEEAYSATVPAGLVLGADPAGGTELEPGGTVTLQVSQGEELFRVPDVTGSAEADARTSLESSGMVLGKITREYSDTVQEGTVISQGVGGDETVAKGTPVDLVVSKGVEPIEVPVVTGIDYDSAFGRLARMGFRVARDDVFDDEVASGQVVSQYPKAGELKHEDDLIILRVSKGPEAPADSGDEKESDKKDSDKKDSEDEKKADE</sequence>
<dbReference type="EC" id="2.7.11.1" evidence="1"/>
<feature type="domain" description="PASTA" evidence="12">
    <location>
        <begin position="554"/>
        <end position="620"/>
    </location>
</feature>
<accession>A0ABP5IWJ7</accession>
<evidence type="ECO:0000256" key="7">
    <source>
        <dbReference type="ARBA" id="ARBA00047899"/>
    </source>
</evidence>
<dbReference type="InterPro" id="IPR000719">
    <property type="entry name" value="Prot_kinase_dom"/>
</dbReference>
<evidence type="ECO:0000256" key="8">
    <source>
        <dbReference type="ARBA" id="ARBA00048679"/>
    </source>
</evidence>
<dbReference type="NCBIfam" id="NF033483">
    <property type="entry name" value="PknB_PASTA_kin"/>
    <property type="match status" value="1"/>
</dbReference>
<feature type="transmembrane region" description="Helical" evidence="10">
    <location>
        <begin position="396"/>
        <end position="417"/>
    </location>
</feature>
<proteinExistence type="predicted"/>
<evidence type="ECO:0000313" key="13">
    <source>
        <dbReference type="EMBL" id="GAA2106666.1"/>
    </source>
</evidence>
<dbReference type="EMBL" id="BAAAPZ010000019">
    <property type="protein sequence ID" value="GAA2106666.1"/>
    <property type="molecule type" value="Genomic_DNA"/>
</dbReference>
<dbReference type="PROSITE" id="PS50011">
    <property type="entry name" value="PROTEIN_KINASE_DOM"/>
    <property type="match status" value="1"/>
</dbReference>
<dbReference type="PANTHER" id="PTHR43289:SF34">
    <property type="entry name" value="SERINE_THREONINE-PROTEIN KINASE YBDM-RELATED"/>
    <property type="match status" value="1"/>
</dbReference>
<keyword evidence="3" id="KW-0808">Transferase</keyword>
<dbReference type="Gene3D" id="3.30.200.20">
    <property type="entry name" value="Phosphorylase Kinase, domain 1"/>
    <property type="match status" value="1"/>
</dbReference>
<feature type="domain" description="PASTA" evidence="12">
    <location>
        <begin position="486"/>
        <end position="553"/>
    </location>
</feature>
<keyword evidence="10" id="KW-0812">Transmembrane</keyword>
<evidence type="ECO:0000256" key="2">
    <source>
        <dbReference type="ARBA" id="ARBA00022527"/>
    </source>
</evidence>
<name>A0ABP5IWJ7_9MICO</name>
<keyword evidence="4" id="KW-0547">Nucleotide-binding</keyword>
<organism evidence="13 14">
    <name type="scientific">Brevibacterium salitolerans</name>
    <dbReference type="NCBI Taxonomy" id="1403566"/>
    <lineage>
        <taxon>Bacteria</taxon>
        <taxon>Bacillati</taxon>
        <taxon>Actinomycetota</taxon>
        <taxon>Actinomycetes</taxon>
        <taxon>Micrococcales</taxon>
        <taxon>Brevibacteriaceae</taxon>
        <taxon>Brevibacterium</taxon>
    </lineage>
</organism>
<dbReference type="CDD" id="cd14014">
    <property type="entry name" value="STKc_PknB_like"/>
    <property type="match status" value="1"/>
</dbReference>
<dbReference type="CDD" id="cd06577">
    <property type="entry name" value="PASTA_pknB"/>
    <property type="match status" value="3"/>
</dbReference>
<dbReference type="RefSeq" id="WP_344338641.1">
    <property type="nucleotide sequence ID" value="NZ_BAAAPZ010000019.1"/>
</dbReference>
<evidence type="ECO:0000256" key="5">
    <source>
        <dbReference type="ARBA" id="ARBA00022777"/>
    </source>
</evidence>
<feature type="domain" description="PASTA" evidence="12">
    <location>
        <begin position="418"/>
        <end position="485"/>
    </location>
</feature>
<evidence type="ECO:0000256" key="9">
    <source>
        <dbReference type="SAM" id="MobiDB-lite"/>
    </source>
</evidence>
<keyword evidence="10" id="KW-0472">Membrane</keyword>
<dbReference type="Pfam" id="PF03793">
    <property type="entry name" value="PASTA"/>
    <property type="match status" value="3"/>
</dbReference>
<comment type="catalytic activity">
    <reaction evidence="8">
        <text>L-seryl-[protein] + ATP = O-phospho-L-seryl-[protein] + ADP + H(+)</text>
        <dbReference type="Rhea" id="RHEA:17989"/>
        <dbReference type="Rhea" id="RHEA-COMP:9863"/>
        <dbReference type="Rhea" id="RHEA-COMP:11604"/>
        <dbReference type="ChEBI" id="CHEBI:15378"/>
        <dbReference type="ChEBI" id="CHEBI:29999"/>
        <dbReference type="ChEBI" id="CHEBI:30616"/>
        <dbReference type="ChEBI" id="CHEBI:83421"/>
        <dbReference type="ChEBI" id="CHEBI:456216"/>
        <dbReference type="EC" id="2.7.11.1"/>
    </reaction>
</comment>
<dbReference type="Gene3D" id="1.10.510.10">
    <property type="entry name" value="Transferase(Phosphotransferase) domain 1"/>
    <property type="match status" value="1"/>
</dbReference>
<feature type="compositionally biased region" description="Low complexity" evidence="9">
    <location>
        <begin position="336"/>
        <end position="346"/>
    </location>
</feature>
<evidence type="ECO:0000313" key="14">
    <source>
        <dbReference type="Proteomes" id="UP001500984"/>
    </source>
</evidence>
<reference evidence="14" key="1">
    <citation type="journal article" date="2019" name="Int. J. Syst. Evol. Microbiol.">
        <title>The Global Catalogue of Microorganisms (GCM) 10K type strain sequencing project: providing services to taxonomists for standard genome sequencing and annotation.</title>
        <authorList>
            <consortium name="The Broad Institute Genomics Platform"/>
            <consortium name="The Broad Institute Genome Sequencing Center for Infectious Disease"/>
            <person name="Wu L."/>
            <person name="Ma J."/>
        </authorList>
    </citation>
    <scope>NUCLEOTIDE SEQUENCE [LARGE SCALE GENOMIC DNA]</scope>
    <source>
        <strain evidence="14">JCM 15900</strain>
    </source>
</reference>
<keyword evidence="5" id="KW-0418">Kinase</keyword>
<dbReference type="InterPro" id="IPR011009">
    <property type="entry name" value="Kinase-like_dom_sf"/>
</dbReference>
<feature type="compositionally biased region" description="Basic and acidic residues" evidence="9">
    <location>
        <begin position="629"/>
        <end position="652"/>
    </location>
</feature>
<comment type="caution">
    <text evidence="13">The sequence shown here is derived from an EMBL/GenBank/DDBJ whole genome shotgun (WGS) entry which is preliminary data.</text>
</comment>
<evidence type="ECO:0000256" key="1">
    <source>
        <dbReference type="ARBA" id="ARBA00012513"/>
    </source>
</evidence>
<dbReference type="InterPro" id="IPR008271">
    <property type="entry name" value="Ser/Thr_kinase_AS"/>
</dbReference>
<evidence type="ECO:0000256" key="10">
    <source>
        <dbReference type="SAM" id="Phobius"/>
    </source>
</evidence>
<comment type="catalytic activity">
    <reaction evidence="7">
        <text>L-threonyl-[protein] + ATP = O-phospho-L-threonyl-[protein] + ADP + H(+)</text>
        <dbReference type="Rhea" id="RHEA:46608"/>
        <dbReference type="Rhea" id="RHEA-COMP:11060"/>
        <dbReference type="Rhea" id="RHEA-COMP:11605"/>
        <dbReference type="ChEBI" id="CHEBI:15378"/>
        <dbReference type="ChEBI" id="CHEBI:30013"/>
        <dbReference type="ChEBI" id="CHEBI:30616"/>
        <dbReference type="ChEBI" id="CHEBI:61977"/>
        <dbReference type="ChEBI" id="CHEBI:456216"/>
        <dbReference type="EC" id="2.7.11.1"/>
    </reaction>
</comment>
<protein>
    <recommendedName>
        <fullName evidence="1">non-specific serine/threonine protein kinase</fullName>
        <ecNumber evidence="1">2.7.11.1</ecNumber>
    </recommendedName>
</protein>
<dbReference type="SMART" id="SM00220">
    <property type="entry name" value="S_TKc"/>
    <property type="match status" value="1"/>
</dbReference>
<keyword evidence="6" id="KW-0067">ATP-binding</keyword>
<dbReference type="SUPFAM" id="SSF56112">
    <property type="entry name" value="Protein kinase-like (PK-like)"/>
    <property type="match status" value="1"/>
</dbReference>
<dbReference type="PANTHER" id="PTHR43289">
    <property type="entry name" value="MITOGEN-ACTIVATED PROTEIN KINASE KINASE KINASE 20-RELATED"/>
    <property type="match status" value="1"/>
</dbReference>
<evidence type="ECO:0000259" key="12">
    <source>
        <dbReference type="PROSITE" id="PS51178"/>
    </source>
</evidence>
<dbReference type="SMART" id="SM00740">
    <property type="entry name" value="PASTA"/>
    <property type="match status" value="3"/>
</dbReference>
<dbReference type="InterPro" id="IPR005543">
    <property type="entry name" value="PASTA_dom"/>
</dbReference>